<feature type="region of interest" description="Disordered" evidence="1">
    <location>
        <begin position="95"/>
        <end position="120"/>
    </location>
</feature>
<feature type="transmembrane region" description="Helical" evidence="2">
    <location>
        <begin position="130"/>
        <end position="149"/>
    </location>
</feature>
<dbReference type="EMBL" id="QOKY01000154">
    <property type="protein sequence ID" value="RMZ56134.1"/>
    <property type="molecule type" value="Genomic_DNA"/>
</dbReference>
<evidence type="ECO:0000313" key="4">
    <source>
        <dbReference type="Proteomes" id="UP000279271"/>
    </source>
</evidence>
<proteinExistence type="predicted"/>
<dbReference type="Proteomes" id="UP000279271">
    <property type="component" value="Unassembled WGS sequence"/>
</dbReference>
<dbReference type="AlphaFoldDB" id="A0A3M7L232"/>
<keyword evidence="2" id="KW-1133">Transmembrane helix</keyword>
<keyword evidence="2" id="KW-0812">Transmembrane</keyword>
<keyword evidence="2" id="KW-0472">Membrane</keyword>
<accession>A0A3M7L232</accession>
<gene>
    <name evidence="3" type="ORF">APUTEX25_004558</name>
</gene>
<sequence>MAVTTRGLGFTASVAAKLKLGAVDGVFLASTGEVITRLDQLQDIDDLAVTEVEPAVHDEDGDSKYQKRHSALQRTLQPLFPGLFSSSNGRLPVTTKDISSNGAVTSPGPSVDLARKRPRRRSRRWVDPRSALMAFALLCCLGTMVFVYLHTVGLRGSLP</sequence>
<evidence type="ECO:0000256" key="1">
    <source>
        <dbReference type="SAM" id="MobiDB-lite"/>
    </source>
</evidence>
<evidence type="ECO:0000313" key="3">
    <source>
        <dbReference type="EMBL" id="RMZ56134.1"/>
    </source>
</evidence>
<feature type="compositionally biased region" description="Polar residues" evidence="1">
    <location>
        <begin position="96"/>
        <end position="108"/>
    </location>
</feature>
<comment type="caution">
    <text evidence="3">The sequence shown here is derived from an EMBL/GenBank/DDBJ whole genome shotgun (WGS) entry which is preliminary data.</text>
</comment>
<reference evidence="4" key="1">
    <citation type="journal article" date="2018" name="Algal Res.">
        <title>Characterization of plant carbon substrate utilization by Auxenochlorella protothecoides.</title>
        <authorList>
            <person name="Vogler B.W."/>
            <person name="Starkenburg S.R."/>
            <person name="Sudasinghe N."/>
            <person name="Schambach J.Y."/>
            <person name="Rollin J.A."/>
            <person name="Pattathil S."/>
            <person name="Barry A.N."/>
        </authorList>
    </citation>
    <scope>NUCLEOTIDE SEQUENCE [LARGE SCALE GENOMIC DNA]</scope>
    <source>
        <strain evidence="4">UTEX 25</strain>
    </source>
</reference>
<organism evidence="3 4">
    <name type="scientific">Auxenochlorella protothecoides</name>
    <name type="common">Green microalga</name>
    <name type="synonym">Chlorella protothecoides</name>
    <dbReference type="NCBI Taxonomy" id="3075"/>
    <lineage>
        <taxon>Eukaryota</taxon>
        <taxon>Viridiplantae</taxon>
        <taxon>Chlorophyta</taxon>
        <taxon>core chlorophytes</taxon>
        <taxon>Trebouxiophyceae</taxon>
        <taxon>Chlorellales</taxon>
        <taxon>Chlorellaceae</taxon>
        <taxon>Auxenochlorella</taxon>
    </lineage>
</organism>
<evidence type="ECO:0000256" key="2">
    <source>
        <dbReference type="SAM" id="Phobius"/>
    </source>
</evidence>
<protein>
    <submittedName>
        <fullName evidence="3">Uncharacterized protein</fullName>
    </submittedName>
</protein>
<name>A0A3M7L232_AUXPR</name>